<dbReference type="AlphaFoldDB" id="A0A6B9VHB7"/>
<dbReference type="GO" id="GO:0010073">
    <property type="term" value="P:meristem maintenance"/>
    <property type="evidence" value="ECO:0007669"/>
    <property type="project" value="InterPro"/>
</dbReference>
<dbReference type="InterPro" id="IPR019557">
    <property type="entry name" value="AminoTfrase-like_pln_mobile"/>
</dbReference>
<accession>A0A6B9VHB7</accession>
<evidence type="ECO:0000259" key="1">
    <source>
        <dbReference type="Pfam" id="PF10536"/>
    </source>
</evidence>
<evidence type="ECO:0000313" key="2">
    <source>
        <dbReference type="EMBL" id="QHN79972.1"/>
    </source>
</evidence>
<name>A0A6B9VHB7_ARAHY</name>
<protein>
    <recommendedName>
        <fullName evidence="1">Aminotransferase-like plant mobile domain-containing protein</fullName>
    </recommendedName>
</protein>
<dbReference type="PANTHER" id="PTHR46033">
    <property type="entry name" value="PROTEIN MAIN-LIKE 2"/>
    <property type="match status" value="1"/>
</dbReference>
<dbReference type="Pfam" id="PF10536">
    <property type="entry name" value="PMD"/>
    <property type="match status" value="2"/>
</dbReference>
<dbReference type="Gramene" id="arahy.Tifrunner.gnm2.ann2.Ah19g559700.1">
    <property type="protein sequence ID" value="arahy.Tifrunner.gnm2.ann2.Ah19g559700.1-CDS"/>
    <property type="gene ID" value="arahy.Tifrunner.gnm2.ann2.Ah19g559700"/>
</dbReference>
<dbReference type="PANTHER" id="PTHR46033:SF8">
    <property type="entry name" value="PROTEIN MAINTENANCE OF MERISTEMS-LIKE"/>
    <property type="match status" value="1"/>
</dbReference>
<feature type="domain" description="Aminotransferase-like plant mobile" evidence="1">
    <location>
        <begin position="23"/>
        <end position="145"/>
    </location>
</feature>
<evidence type="ECO:0000313" key="3">
    <source>
        <dbReference type="Proteomes" id="UP000464620"/>
    </source>
</evidence>
<sequence length="279" mass="32206">MVENYLRSTGFYHVSRTGLIRGFYPLLAVLVERWRPETHLFILPMGEVTVTLENVTHIFGLPIDGEPVSGWTDSSNDFVQSQSIAIFGHQPALSSSSKSYIKLDWVRTIRDSEPLDTEESIKRYIRCQIFCLLGSTLFTDKSTAYAHAKALCHASRYDTKEMDGPLNLLFVWAWERLLCIAPVPRQSLPPVEIPVAMRWSRPYRSKAWLSKTVEVFRQEIDNMDEFVWRSYEGLIILDELHGHIEVCDIVAPLLSFECVEWHPANRVMRQFGYAQPPRQ</sequence>
<dbReference type="InterPro" id="IPR044824">
    <property type="entry name" value="MAIN-like"/>
</dbReference>
<dbReference type="Proteomes" id="UP000464620">
    <property type="component" value="Chromosome B09"/>
</dbReference>
<proteinExistence type="predicted"/>
<dbReference type="EMBL" id="CP031001">
    <property type="protein sequence ID" value="QHN79972.1"/>
    <property type="molecule type" value="Genomic_DNA"/>
</dbReference>
<gene>
    <name evidence="2" type="ORF">DS421_19g674490</name>
</gene>
<reference evidence="2 3" key="1">
    <citation type="submission" date="2020-01" db="EMBL/GenBank/DDBJ databases">
        <title>Genome sequence of Arachis hypogaea, cultivar Shitouqi.</title>
        <authorList>
            <person name="Zhuang W."/>
            <person name="Chen H."/>
            <person name="Varshney R."/>
            <person name="Wang D."/>
            <person name="Ming R."/>
        </authorList>
    </citation>
    <scope>NUCLEOTIDE SEQUENCE [LARGE SCALE GENOMIC DNA]</scope>
    <source>
        <tissue evidence="2">Young leaf</tissue>
    </source>
</reference>
<feature type="domain" description="Aminotransferase-like plant mobile" evidence="1">
    <location>
        <begin position="149"/>
        <end position="275"/>
    </location>
</feature>
<organism evidence="2 3">
    <name type="scientific">Arachis hypogaea</name>
    <name type="common">Peanut</name>
    <dbReference type="NCBI Taxonomy" id="3818"/>
    <lineage>
        <taxon>Eukaryota</taxon>
        <taxon>Viridiplantae</taxon>
        <taxon>Streptophyta</taxon>
        <taxon>Embryophyta</taxon>
        <taxon>Tracheophyta</taxon>
        <taxon>Spermatophyta</taxon>
        <taxon>Magnoliopsida</taxon>
        <taxon>eudicotyledons</taxon>
        <taxon>Gunneridae</taxon>
        <taxon>Pentapetalae</taxon>
        <taxon>rosids</taxon>
        <taxon>fabids</taxon>
        <taxon>Fabales</taxon>
        <taxon>Fabaceae</taxon>
        <taxon>Papilionoideae</taxon>
        <taxon>50 kb inversion clade</taxon>
        <taxon>dalbergioids sensu lato</taxon>
        <taxon>Dalbergieae</taxon>
        <taxon>Pterocarpus clade</taxon>
        <taxon>Arachis</taxon>
    </lineage>
</organism>